<dbReference type="CDD" id="cd09272">
    <property type="entry name" value="RNase_HI_RT_Ty1"/>
    <property type="match status" value="1"/>
</dbReference>
<dbReference type="Proteomes" id="UP000288805">
    <property type="component" value="Unassembled WGS sequence"/>
</dbReference>
<reference evidence="4 5" key="1">
    <citation type="journal article" date="2018" name="PLoS Genet.">
        <title>Population sequencing reveals clonal diversity and ancestral inbreeding in the grapevine cultivar Chardonnay.</title>
        <authorList>
            <person name="Roach M.J."/>
            <person name="Johnson D.L."/>
            <person name="Bohlmann J."/>
            <person name="van Vuuren H.J."/>
            <person name="Jones S.J."/>
            <person name="Pretorius I.S."/>
            <person name="Schmidt S.A."/>
            <person name="Borneman A.R."/>
        </authorList>
    </citation>
    <scope>NUCLEOTIDE SEQUENCE [LARGE SCALE GENOMIC DNA]</scope>
    <source>
        <strain evidence="5">cv. Chardonnay</strain>
        <tissue evidence="4">Leaf</tissue>
    </source>
</reference>
<dbReference type="InterPro" id="IPR012337">
    <property type="entry name" value="RNaseH-like_sf"/>
</dbReference>
<organism evidence="4 5">
    <name type="scientific">Vitis vinifera</name>
    <name type="common">Grape</name>
    <dbReference type="NCBI Taxonomy" id="29760"/>
    <lineage>
        <taxon>Eukaryota</taxon>
        <taxon>Viridiplantae</taxon>
        <taxon>Streptophyta</taxon>
        <taxon>Embryophyta</taxon>
        <taxon>Tracheophyta</taxon>
        <taxon>Spermatophyta</taxon>
        <taxon>Magnoliopsida</taxon>
        <taxon>eudicotyledons</taxon>
        <taxon>Gunneridae</taxon>
        <taxon>Pentapetalae</taxon>
        <taxon>rosids</taxon>
        <taxon>Vitales</taxon>
        <taxon>Vitaceae</taxon>
        <taxon>Viteae</taxon>
        <taxon>Vitis</taxon>
    </lineage>
</organism>
<feature type="region of interest" description="Disordered" evidence="1">
    <location>
        <begin position="189"/>
        <end position="212"/>
    </location>
</feature>
<dbReference type="PANTHER" id="PTHR11439:SF470">
    <property type="entry name" value="CYSTEINE-RICH RLK (RECEPTOR-LIKE PROTEIN KINASE) 8"/>
    <property type="match status" value="1"/>
</dbReference>
<feature type="domain" description="Reverse transcriptase Ty1/copia-type" evidence="2">
    <location>
        <begin position="537"/>
        <end position="779"/>
    </location>
</feature>
<dbReference type="GO" id="GO:0003676">
    <property type="term" value="F:nucleic acid binding"/>
    <property type="evidence" value="ECO:0007669"/>
    <property type="project" value="InterPro"/>
</dbReference>
<comment type="caution">
    <text evidence="4">The sequence shown here is derived from an EMBL/GenBank/DDBJ whole genome shotgun (WGS) entry which is preliminary data.</text>
</comment>
<dbReference type="SUPFAM" id="SSF53098">
    <property type="entry name" value="Ribonuclease H-like"/>
    <property type="match status" value="1"/>
</dbReference>
<sequence>MGKGRSAILWDEEDSMTPEISDTYMFLATAKDIWDAIQQTYSKARDAAQVYEVKVKTIVAKQGSKTVTKYVNQLKALWQELDHYRVIKTKYPEDAAVLKDFIEQDRVYDFLVGFNPEFDQVRIQILGKQEVPCFNEVVALIRDEESRRSVMLEPQTLDGSALVAKTEYSEQEKNDLPKHLMLEAEWGNRGGQQRPQAHMAEQPKTEENSATGGFNSEEMEKLRSLLGSLDKPTGTCSLALSDHLTSKSQLFHTYTPSPSNKKIAVANGSLATVAGFGDIYITPTLILKNVLHNKARGGGLDFLRKGAGILHDSSCVNTPQQNGVAERKNGHLLNTTRALLFQGNVPNSYWGEAVLAATYMINRILSRVLDNKSPVKILKSFHPHFRTSNGLTPRVFGCTAFVHVHSQHRDKLDPRAIKCVFLVLSSREISMMEDSPCESFEPLDLPHVSTHGDEEPKLPNFITEPLSSPIPTSVTHNFPQFPKVYSREKAIPETKASHKNFIVSLNTTIIPNTVSEALTKREWKDAMREEMSALEKNKTWEIVERPKGKNIVDCKWIFTLKYKADGSLKRHKARLVAKGYTQTYGVDYQETFAPVAKMNTVRILLSLAAHYNWQLLQYDVKNAFLYGDLDEEIYMNILPGFKGNIGNKVCKLKKTLYGLKQSPKAWFGRFAKVMKESGYKQSQGDYTLFIKHSAVGGVTALLVYVNNIIVTGNDERAKHEVKQRLAIEFEIKELGKLKYFLGIEVTYSTQGIFISQQKYVIDLLAETGKIGCKPVSTPMDPNHKLGEGKEEPMVDKRMYQRLVGRLIYLAHTRPDIANSMSVISQFMHDPREPHLQAAYKVLHYLKGNPGKGILFKNNTLSLEAYTNADYIILDDLRIKWDGPMKLYCDNKSAINIAHNPIQHDRTKHIEIDKHFIKEKLEKGGVCMSYVPSEHQLADILTKG</sequence>
<dbReference type="Pfam" id="PF25597">
    <property type="entry name" value="SH3_retrovirus"/>
    <property type="match status" value="1"/>
</dbReference>
<protein>
    <submittedName>
        <fullName evidence="4">Retrovirus-related Pol polyprotein from transposon RE1</fullName>
    </submittedName>
</protein>
<dbReference type="EMBL" id="QGNW01000025">
    <property type="protein sequence ID" value="RVX13205.1"/>
    <property type="molecule type" value="Genomic_DNA"/>
</dbReference>
<evidence type="ECO:0000313" key="4">
    <source>
        <dbReference type="EMBL" id="RVX13205.1"/>
    </source>
</evidence>
<name>A0A438JW85_VITVI</name>
<proteinExistence type="predicted"/>
<dbReference type="Gene3D" id="3.30.420.10">
    <property type="entry name" value="Ribonuclease H-like superfamily/Ribonuclease H"/>
    <property type="match status" value="1"/>
</dbReference>
<evidence type="ECO:0000313" key="5">
    <source>
        <dbReference type="Proteomes" id="UP000288805"/>
    </source>
</evidence>
<dbReference type="InterPro" id="IPR036397">
    <property type="entry name" value="RNaseH_sf"/>
</dbReference>
<evidence type="ECO:0000259" key="3">
    <source>
        <dbReference type="Pfam" id="PF25597"/>
    </source>
</evidence>
<evidence type="ECO:0000256" key="1">
    <source>
        <dbReference type="SAM" id="MobiDB-lite"/>
    </source>
</evidence>
<dbReference type="PANTHER" id="PTHR11439">
    <property type="entry name" value="GAG-POL-RELATED RETROTRANSPOSON"/>
    <property type="match status" value="1"/>
</dbReference>
<dbReference type="InterPro" id="IPR057670">
    <property type="entry name" value="SH3_retrovirus"/>
</dbReference>
<dbReference type="Pfam" id="PF07727">
    <property type="entry name" value="RVT_2"/>
    <property type="match status" value="1"/>
</dbReference>
<gene>
    <name evidence="4" type="primary">RE1_2466</name>
    <name evidence="4" type="ORF">CK203_017859</name>
</gene>
<dbReference type="InterPro" id="IPR043502">
    <property type="entry name" value="DNA/RNA_pol_sf"/>
</dbReference>
<dbReference type="SUPFAM" id="SSF56672">
    <property type="entry name" value="DNA/RNA polymerases"/>
    <property type="match status" value="1"/>
</dbReference>
<evidence type="ECO:0000259" key="2">
    <source>
        <dbReference type="Pfam" id="PF07727"/>
    </source>
</evidence>
<accession>A0A438JW85</accession>
<dbReference type="AlphaFoldDB" id="A0A438JW85"/>
<feature type="domain" description="Retroviral polymerase SH3-like" evidence="3">
    <location>
        <begin position="398"/>
        <end position="423"/>
    </location>
</feature>
<dbReference type="InterPro" id="IPR013103">
    <property type="entry name" value="RVT_2"/>
</dbReference>